<evidence type="ECO:0000256" key="1">
    <source>
        <dbReference type="SAM" id="MobiDB-lite"/>
    </source>
</evidence>
<evidence type="ECO:0000259" key="3">
    <source>
        <dbReference type="Pfam" id="PF08308"/>
    </source>
</evidence>
<evidence type="ECO:0000313" key="4">
    <source>
        <dbReference type="EMBL" id="GAK55162.1"/>
    </source>
</evidence>
<feature type="domain" description="PEGA" evidence="3">
    <location>
        <begin position="172"/>
        <end position="238"/>
    </location>
</feature>
<proteinExistence type="predicted"/>
<feature type="compositionally biased region" description="Low complexity" evidence="1">
    <location>
        <begin position="59"/>
        <end position="73"/>
    </location>
</feature>
<dbReference type="EMBL" id="DF820463">
    <property type="protein sequence ID" value="GAK55162.1"/>
    <property type="molecule type" value="Genomic_DNA"/>
</dbReference>
<protein>
    <submittedName>
        <fullName evidence="4">PEGA domain protein</fullName>
    </submittedName>
</protein>
<gene>
    <name evidence="4" type="ORF">U27_01994</name>
</gene>
<feature type="region of interest" description="Disordered" evidence="1">
    <location>
        <begin position="54"/>
        <end position="102"/>
    </location>
</feature>
<keyword evidence="2" id="KW-0472">Membrane</keyword>
<feature type="transmembrane region" description="Helical" evidence="2">
    <location>
        <begin position="25"/>
        <end position="48"/>
    </location>
</feature>
<keyword evidence="5" id="KW-1185">Reference proteome</keyword>
<organism evidence="4">
    <name type="scientific">Vecturithrix granuli</name>
    <dbReference type="NCBI Taxonomy" id="1499967"/>
    <lineage>
        <taxon>Bacteria</taxon>
        <taxon>Candidatus Moduliflexota</taxon>
        <taxon>Candidatus Vecturitrichia</taxon>
        <taxon>Candidatus Vecturitrichales</taxon>
        <taxon>Candidatus Vecturitrichaceae</taxon>
        <taxon>Candidatus Vecturithrix</taxon>
    </lineage>
</organism>
<keyword evidence="2" id="KW-1133">Transmembrane helix</keyword>
<feature type="region of interest" description="Disordered" evidence="1">
    <location>
        <begin position="239"/>
        <end position="271"/>
    </location>
</feature>
<dbReference type="Pfam" id="PF08308">
    <property type="entry name" value="PEGA"/>
    <property type="match status" value="2"/>
</dbReference>
<sequence>MDRPKDYEPMMLDLQKTQRISQPKAYLFLFIVSVCMFGILVIFAVLYFQHSSSQPSTGQAPEPIPTIAAAKTPTPVPTPIPTKVAPTPTPTPQKTPTPPAPQKGWLTLYSYPEDAEVVINGNILGRTPLKQSELPVGTYTVTFSYEGHEFQQQLSITAGNTTEFTYRFPGFGALNIETTTSGCEIYLNGKLAGKSPILIEGLAPGTYTITVKKIGYATTERTVTLAKEETQDLLITIRRLGSTSPSSLEPTPHPRRPIHPSERLRQQTPHP</sequence>
<feature type="domain" description="PEGA" evidence="3">
    <location>
        <begin position="106"/>
        <end position="168"/>
    </location>
</feature>
<feature type="compositionally biased region" description="Pro residues" evidence="1">
    <location>
        <begin position="87"/>
        <end position="101"/>
    </location>
</feature>
<dbReference type="InterPro" id="IPR013229">
    <property type="entry name" value="PEGA"/>
</dbReference>
<dbReference type="PANTHER" id="PTHR36194:SF1">
    <property type="entry name" value="S-LAYER-LIKE PROTEIN"/>
    <property type="match status" value="1"/>
</dbReference>
<dbReference type="eggNOG" id="COG1470">
    <property type="taxonomic scope" value="Bacteria"/>
</dbReference>
<keyword evidence="2" id="KW-0812">Transmembrane</keyword>
<evidence type="ECO:0000313" key="5">
    <source>
        <dbReference type="Proteomes" id="UP000030661"/>
    </source>
</evidence>
<dbReference type="HOGENOM" id="CLU_926415_0_0_0"/>
<name>A0A0S6WA93_VECG1</name>
<evidence type="ECO:0000256" key="2">
    <source>
        <dbReference type="SAM" id="Phobius"/>
    </source>
</evidence>
<dbReference type="PANTHER" id="PTHR36194">
    <property type="entry name" value="S-LAYER-LIKE PROTEIN"/>
    <property type="match status" value="1"/>
</dbReference>
<dbReference type="Proteomes" id="UP000030661">
    <property type="component" value="Unassembled WGS sequence"/>
</dbReference>
<dbReference type="Gene3D" id="2.60.40.1120">
    <property type="entry name" value="Carboxypeptidase-like, regulatory domain"/>
    <property type="match status" value="1"/>
</dbReference>
<dbReference type="STRING" id="1499967.U27_01994"/>
<reference evidence="4" key="1">
    <citation type="journal article" date="2015" name="PeerJ">
        <title>First genomic representation of candidate bacterial phylum KSB3 points to enhanced environmental sensing as a trigger of wastewater bulking.</title>
        <authorList>
            <person name="Sekiguchi Y."/>
            <person name="Ohashi A."/>
            <person name="Parks D.H."/>
            <person name="Yamauchi T."/>
            <person name="Tyson G.W."/>
            <person name="Hugenholtz P."/>
        </authorList>
    </citation>
    <scope>NUCLEOTIDE SEQUENCE [LARGE SCALE GENOMIC DNA]</scope>
</reference>
<accession>A0A0S6WA93</accession>
<dbReference type="AlphaFoldDB" id="A0A0S6WA93"/>